<dbReference type="Gene3D" id="3.30.560.10">
    <property type="entry name" value="Glucose Oxidase, domain 3"/>
    <property type="match status" value="1"/>
</dbReference>
<dbReference type="Gene3D" id="3.50.50.60">
    <property type="entry name" value="FAD/NAD(P)-binding domain"/>
    <property type="match status" value="1"/>
</dbReference>
<keyword evidence="7" id="KW-0325">Glycoprotein</keyword>
<name>A0A2H3B4P9_9AGAR</name>
<dbReference type="InterPro" id="IPR007867">
    <property type="entry name" value="GMC_OxRtase_C"/>
</dbReference>
<dbReference type="InterPro" id="IPR012132">
    <property type="entry name" value="GMC_OxRdtase"/>
</dbReference>
<proteinExistence type="inferred from homology"/>
<feature type="binding site" evidence="9">
    <location>
        <begin position="102"/>
        <end position="105"/>
    </location>
    <ligand>
        <name>FAD</name>
        <dbReference type="ChEBI" id="CHEBI:57692"/>
    </ligand>
</feature>
<comment type="similarity">
    <text evidence="2 10">Belongs to the GMC oxidoreductase family.</text>
</comment>
<evidence type="ECO:0000256" key="10">
    <source>
        <dbReference type="RuleBase" id="RU003968"/>
    </source>
</evidence>
<keyword evidence="5 9" id="KW-0274">FAD</keyword>
<dbReference type="PROSITE" id="PS00624">
    <property type="entry name" value="GMC_OXRED_2"/>
    <property type="match status" value="1"/>
</dbReference>
<evidence type="ECO:0000256" key="7">
    <source>
        <dbReference type="ARBA" id="ARBA00023180"/>
    </source>
</evidence>
<dbReference type="Pfam" id="PF00732">
    <property type="entry name" value="GMC_oxred_N"/>
    <property type="match status" value="1"/>
</dbReference>
<gene>
    <name evidence="13" type="ORF">ARMSODRAFT_939860</name>
</gene>
<feature type="binding site" evidence="9">
    <location>
        <position position="94"/>
    </location>
    <ligand>
        <name>FAD</name>
        <dbReference type="ChEBI" id="CHEBI:57692"/>
    </ligand>
</feature>
<evidence type="ECO:0000256" key="6">
    <source>
        <dbReference type="ARBA" id="ARBA00023002"/>
    </source>
</evidence>
<dbReference type="PROSITE" id="PS00623">
    <property type="entry name" value="GMC_OXRED_1"/>
    <property type="match status" value="1"/>
</dbReference>
<feature type="binding site" evidence="9">
    <location>
        <begin position="538"/>
        <end position="539"/>
    </location>
    <ligand>
        <name>FAD</name>
        <dbReference type="ChEBI" id="CHEBI:57692"/>
    </ligand>
</feature>
<dbReference type="GO" id="GO:0016614">
    <property type="term" value="F:oxidoreductase activity, acting on CH-OH group of donors"/>
    <property type="evidence" value="ECO:0007669"/>
    <property type="project" value="InterPro"/>
</dbReference>
<evidence type="ECO:0000313" key="13">
    <source>
        <dbReference type="EMBL" id="PBK65821.1"/>
    </source>
</evidence>
<keyword evidence="3 10" id="KW-0285">Flavoprotein</keyword>
<keyword evidence="4" id="KW-0732">Signal</keyword>
<dbReference type="SUPFAM" id="SSF51905">
    <property type="entry name" value="FAD/NAD(P)-binding domain"/>
    <property type="match status" value="1"/>
</dbReference>
<evidence type="ECO:0000256" key="9">
    <source>
        <dbReference type="PIRSR" id="PIRSR000137-2"/>
    </source>
</evidence>
<feature type="domain" description="Glucose-methanol-choline oxidoreductase N-terminal" evidence="11">
    <location>
        <begin position="92"/>
        <end position="115"/>
    </location>
</feature>
<dbReference type="PANTHER" id="PTHR11552">
    <property type="entry name" value="GLUCOSE-METHANOL-CHOLINE GMC OXIDOREDUCTASE"/>
    <property type="match status" value="1"/>
</dbReference>
<dbReference type="GO" id="GO:0050660">
    <property type="term" value="F:flavin adenine dinucleotide binding"/>
    <property type="evidence" value="ECO:0007669"/>
    <property type="project" value="InterPro"/>
</dbReference>
<feature type="domain" description="Glucose-methanol-choline oxidoreductase N-terminal" evidence="12">
    <location>
        <begin position="282"/>
        <end position="296"/>
    </location>
</feature>
<comment type="cofactor">
    <cofactor evidence="1 9">
        <name>FAD</name>
        <dbReference type="ChEBI" id="CHEBI:57692"/>
    </cofactor>
</comment>
<sequence>MPFISVDDSVSQSYNYVLVGGGTAGLTLAARLSEDPSVSVLVLEAGGFNPGDQLISRPVQFGAQLGQDAYAWTFKTVPQENVAGRQIGWDRGKVLGGSSAINFSVWTNPAKGDIDDWEKLGNAGWNWENFSKYLSKAISITPPSGSPAQLERRGSLETWNLPKNGALQISFPRTLPDVDIRFHEALVNLGVPKAPLPLDGDPHGTFFTGNTLNPLSYSRSYSTDFYLRNSDRPNLSILLSAYATKVAFSDAEGDLTATGVEFIHGGKSYLVRADKEVILCLGALKTPHLLELSGIGRPDVLKQAGITPRLDLPVGENVQEHVFVSLSYELKDGVADDTLDVLGDEVERQKHIDLHARGEGVFNMGIVNFAFLPLSALSPRSDAIYSTTIKSIEEKIAQGKYPVGATETLKMQIQKVGRNALDCEITTIPGFLSGPNPPRPGKKHFNIFCMNNSTFSRGTAHVTSRDPLVHPAYDPRYFEDEADLGALIETVKFARKVCQTTPFKDVLDEEPVEVNPGPNVQTDEEIGAWIKQMLTSTWHTIGTASMLPKDKGGVVDSKLKVYGTTNLRVVDLSIAPILVAAHTQSLAYGIAEQAADIIKGLI</sequence>
<feature type="active site" description="Proton acceptor" evidence="8">
    <location>
        <position position="582"/>
    </location>
</feature>
<evidence type="ECO:0000313" key="14">
    <source>
        <dbReference type="Proteomes" id="UP000218334"/>
    </source>
</evidence>
<dbReference type="PIRSF" id="PIRSF000137">
    <property type="entry name" value="Alcohol_oxidase"/>
    <property type="match status" value="1"/>
</dbReference>
<evidence type="ECO:0000256" key="5">
    <source>
        <dbReference type="ARBA" id="ARBA00022827"/>
    </source>
</evidence>
<evidence type="ECO:0000256" key="8">
    <source>
        <dbReference type="PIRSR" id="PIRSR000137-1"/>
    </source>
</evidence>
<keyword evidence="14" id="KW-1185">Reference proteome</keyword>
<evidence type="ECO:0000256" key="4">
    <source>
        <dbReference type="ARBA" id="ARBA00022729"/>
    </source>
</evidence>
<feature type="active site" description="Proton donor" evidence="8">
    <location>
        <position position="539"/>
    </location>
</feature>
<dbReference type="EMBL" id="KZ293443">
    <property type="protein sequence ID" value="PBK65821.1"/>
    <property type="molecule type" value="Genomic_DNA"/>
</dbReference>
<dbReference type="InterPro" id="IPR036188">
    <property type="entry name" value="FAD/NAD-bd_sf"/>
</dbReference>
<dbReference type="AlphaFoldDB" id="A0A2H3B4P9"/>
<dbReference type="SUPFAM" id="SSF54373">
    <property type="entry name" value="FAD-linked reductases, C-terminal domain"/>
    <property type="match status" value="1"/>
</dbReference>
<dbReference type="PANTHER" id="PTHR11552:SF201">
    <property type="entry name" value="GLUCOSE-METHANOL-CHOLINE OXIDOREDUCTASE N-TERMINAL DOMAIN-CONTAINING PROTEIN"/>
    <property type="match status" value="1"/>
</dbReference>
<evidence type="ECO:0000256" key="2">
    <source>
        <dbReference type="ARBA" id="ARBA00010790"/>
    </source>
</evidence>
<evidence type="ECO:0000259" key="11">
    <source>
        <dbReference type="PROSITE" id="PS00623"/>
    </source>
</evidence>
<organism evidence="13 14">
    <name type="scientific">Armillaria solidipes</name>
    <dbReference type="NCBI Taxonomy" id="1076256"/>
    <lineage>
        <taxon>Eukaryota</taxon>
        <taxon>Fungi</taxon>
        <taxon>Dikarya</taxon>
        <taxon>Basidiomycota</taxon>
        <taxon>Agaricomycotina</taxon>
        <taxon>Agaricomycetes</taxon>
        <taxon>Agaricomycetidae</taxon>
        <taxon>Agaricales</taxon>
        <taxon>Marasmiineae</taxon>
        <taxon>Physalacriaceae</taxon>
        <taxon>Armillaria</taxon>
    </lineage>
</organism>
<evidence type="ECO:0000256" key="3">
    <source>
        <dbReference type="ARBA" id="ARBA00022630"/>
    </source>
</evidence>
<protein>
    <submittedName>
        <fullName evidence="13">Alcohol oxidase</fullName>
    </submittedName>
</protein>
<accession>A0A2H3B4P9</accession>
<keyword evidence="6" id="KW-0560">Oxidoreductase</keyword>
<dbReference type="STRING" id="1076256.A0A2H3B4P9"/>
<dbReference type="Pfam" id="PF05199">
    <property type="entry name" value="GMC_oxred_C"/>
    <property type="match status" value="1"/>
</dbReference>
<evidence type="ECO:0000256" key="1">
    <source>
        <dbReference type="ARBA" id="ARBA00001974"/>
    </source>
</evidence>
<dbReference type="Proteomes" id="UP000218334">
    <property type="component" value="Unassembled WGS sequence"/>
</dbReference>
<dbReference type="InterPro" id="IPR000172">
    <property type="entry name" value="GMC_OxRdtase_N"/>
</dbReference>
<reference evidence="14" key="1">
    <citation type="journal article" date="2017" name="Nat. Ecol. Evol.">
        <title>Genome expansion and lineage-specific genetic innovations in the forest pathogenic fungi Armillaria.</title>
        <authorList>
            <person name="Sipos G."/>
            <person name="Prasanna A.N."/>
            <person name="Walter M.C."/>
            <person name="O'Connor E."/>
            <person name="Balint B."/>
            <person name="Krizsan K."/>
            <person name="Kiss B."/>
            <person name="Hess J."/>
            <person name="Varga T."/>
            <person name="Slot J."/>
            <person name="Riley R."/>
            <person name="Boka B."/>
            <person name="Rigling D."/>
            <person name="Barry K."/>
            <person name="Lee J."/>
            <person name="Mihaltcheva S."/>
            <person name="LaButti K."/>
            <person name="Lipzen A."/>
            <person name="Waldron R."/>
            <person name="Moloney N.M."/>
            <person name="Sperisen C."/>
            <person name="Kredics L."/>
            <person name="Vagvoelgyi C."/>
            <person name="Patrignani A."/>
            <person name="Fitzpatrick D."/>
            <person name="Nagy I."/>
            <person name="Doyle S."/>
            <person name="Anderson J.B."/>
            <person name="Grigoriev I.V."/>
            <person name="Gueldener U."/>
            <person name="Muensterkoetter M."/>
            <person name="Nagy L.G."/>
        </authorList>
    </citation>
    <scope>NUCLEOTIDE SEQUENCE [LARGE SCALE GENOMIC DNA]</scope>
    <source>
        <strain evidence="14">28-4</strain>
    </source>
</reference>
<evidence type="ECO:0000259" key="12">
    <source>
        <dbReference type="PROSITE" id="PS00624"/>
    </source>
</evidence>